<evidence type="ECO:0000259" key="7">
    <source>
        <dbReference type="Pfam" id="PF00705"/>
    </source>
</evidence>
<dbReference type="AlphaFoldDB" id="A0A1J5T8P4"/>
<dbReference type="GO" id="GO:0003677">
    <property type="term" value="F:DNA binding"/>
    <property type="evidence" value="ECO:0007669"/>
    <property type="project" value="UniProtKB-UniRule"/>
</dbReference>
<dbReference type="InterPro" id="IPR000730">
    <property type="entry name" value="Pr_cel_nuc_antig"/>
</dbReference>
<dbReference type="PRINTS" id="PR00339">
    <property type="entry name" value="PCNACYCLIN"/>
</dbReference>
<dbReference type="GO" id="GO:0006275">
    <property type="term" value="P:regulation of DNA replication"/>
    <property type="evidence" value="ECO:0007669"/>
    <property type="project" value="UniProtKB-UniRule"/>
</dbReference>
<proteinExistence type="inferred from homology"/>
<comment type="caution">
    <text evidence="9">The sequence shown here is derived from an EMBL/GenBank/DDBJ whole genome shotgun (WGS) entry which is preliminary data.</text>
</comment>
<dbReference type="Pfam" id="PF02747">
    <property type="entry name" value="PCNA_C"/>
    <property type="match status" value="1"/>
</dbReference>
<evidence type="ECO:0000256" key="4">
    <source>
        <dbReference type="HAMAP-Rule" id="MF_00317"/>
    </source>
</evidence>
<accession>A0A1J5T8P4</accession>
<dbReference type="InterPro" id="IPR022649">
    <property type="entry name" value="Pr_cel_nuc_antig_C"/>
</dbReference>
<evidence type="ECO:0000256" key="2">
    <source>
        <dbReference type="ARBA" id="ARBA00022705"/>
    </source>
</evidence>
<dbReference type="GO" id="GO:0006272">
    <property type="term" value="P:leading strand elongation"/>
    <property type="evidence" value="ECO:0007669"/>
    <property type="project" value="TreeGrafter"/>
</dbReference>
<feature type="domain" description="Proliferating cell nuclear antigen PCNA N-terminal" evidence="7">
    <location>
        <begin position="1"/>
        <end position="99"/>
    </location>
</feature>
<comment type="similarity">
    <text evidence="1 4 5">Belongs to the PCNA family.</text>
</comment>
<dbReference type="Proteomes" id="UP000183403">
    <property type="component" value="Unassembled WGS sequence"/>
</dbReference>
<dbReference type="NCBIfam" id="NF002222">
    <property type="entry name" value="PRK01115.1-5"/>
    <property type="match status" value="1"/>
</dbReference>
<dbReference type="Gene3D" id="3.70.10.10">
    <property type="match status" value="1"/>
</dbReference>
<evidence type="ECO:0000313" key="10">
    <source>
        <dbReference type="Proteomes" id="UP000183403"/>
    </source>
</evidence>
<comment type="function">
    <text evidence="4">Sliding clamp subunit that acts as a moving platform for DNA processing. Responsible for tethering the catalytic subunit of DNA polymerase and other proteins to DNA during high-speed replication.</text>
</comment>
<evidence type="ECO:0000256" key="5">
    <source>
        <dbReference type="RuleBase" id="RU003671"/>
    </source>
</evidence>
<reference evidence="9 10" key="1">
    <citation type="submission" date="2016-08" db="EMBL/GenBank/DDBJ databases">
        <title>New Insights into Marine Group III Euryarchaeota, from dark to light.</title>
        <authorList>
            <person name="Haro-Moreno J.M."/>
            <person name="Rodriguez-Valera F."/>
            <person name="Lopez-Garcia P."/>
            <person name="Moreira D."/>
            <person name="Martin-Cuadrado A.B."/>
        </authorList>
    </citation>
    <scope>NUCLEOTIDE SEQUENCE [LARGE SCALE GENOMIC DNA]</scope>
    <source>
        <strain evidence="9">CG-Epi6</strain>
    </source>
</reference>
<dbReference type="PANTHER" id="PTHR11352">
    <property type="entry name" value="PROLIFERATING CELL NUCLEAR ANTIGEN"/>
    <property type="match status" value="1"/>
</dbReference>
<organism evidence="9 10">
    <name type="scientific">Marine Group III euryarchaeote CG-Epi6</name>
    <dbReference type="NCBI Taxonomy" id="1889000"/>
    <lineage>
        <taxon>Archaea</taxon>
        <taxon>Methanobacteriati</taxon>
        <taxon>Thermoplasmatota</taxon>
        <taxon>Thermoplasmata</taxon>
        <taxon>Candidatus Thermoprofundales</taxon>
    </lineage>
</organism>
<evidence type="ECO:0000256" key="3">
    <source>
        <dbReference type="ARBA" id="ARBA00023125"/>
    </source>
</evidence>
<feature type="domain" description="Proliferating cell nuclear antigen PCNA C-terminal" evidence="8">
    <location>
        <begin position="121"/>
        <end position="229"/>
    </location>
</feature>
<dbReference type="InterPro" id="IPR022648">
    <property type="entry name" value="Pr_cel_nuc_antig_N"/>
</dbReference>
<name>A0A1J5T8P4_9ARCH</name>
<comment type="function">
    <text evidence="6">Sliding clamp subunit. Responsible for tethering the catalytic subunit of DNA polymerase to DNA during high-speed replication.</text>
</comment>
<protein>
    <recommendedName>
        <fullName evidence="4">DNA polymerase sliding clamp</fullName>
    </recommendedName>
    <alternativeName>
        <fullName evidence="4">Proliferating cell nuclear antigen homolog</fullName>
        <shortName evidence="4">PCNA</shortName>
    </alternativeName>
</protein>
<evidence type="ECO:0000259" key="8">
    <source>
        <dbReference type="Pfam" id="PF02747"/>
    </source>
</evidence>
<keyword evidence="2 4" id="KW-0235">DNA replication</keyword>
<evidence type="ECO:0000256" key="1">
    <source>
        <dbReference type="ARBA" id="ARBA00010462"/>
    </source>
</evidence>
<sequence length="251" mass="27169">MFKARIKADSLKEFIGTVGSLVDEAKINVSEEGLQVKAVDPSHVAMIEANLMKSAFDSFEVKDVQMGLDIDKFKSVLTMAGKDEMVILEKDDELNRLVVNIGNLTRAMPLLDTSGMPDPKVPSLDLPANVSVASGEIGQGIKASKAVSDHIALSTSKDSFRLVCEGDNQNRVDLSLGKDQLEKLSSSEDCTSLFSLEYFSLMVNSLPADRILHIMLGSDLPVKIDADLAVDDVTGAQGNVKFLLAPRIDRD</sequence>
<dbReference type="EMBL" id="MIYV01000024">
    <property type="protein sequence ID" value="OIR10188.1"/>
    <property type="molecule type" value="Genomic_DNA"/>
</dbReference>
<evidence type="ECO:0000256" key="6">
    <source>
        <dbReference type="RuleBase" id="RU003673"/>
    </source>
</evidence>
<dbReference type="SUPFAM" id="SSF55979">
    <property type="entry name" value="DNA clamp"/>
    <property type="match status" value="2"/>
</dbReference>
<keyword evidence="3 4" id="KW-0238">DNA-binding</keyword>
<dbReference type="InterPro" id="IPR046938">
    <property type="entry name" value="DNA_clamp_sf"/>
</dbReference>
<dbReference type="HAMAP" id="MF_00317">
    <property type="entry name" value="DNApol_clamp_arch"/>
    <property type="match status" value="1"/>
</dbReference>
<dbReference type="PANTHER" id="PTHR11352:SF0">
    <property type="entry name" value="PROLIFERATING CELL NUCLEAR ANTIGEN"/>
    <property type="match status" value="1"/>
</dbReference>
<gene>
    <name evidence="4" type="primary">pcn</name>
    <name evidence="9" type="ORF">BEU03_01230</name>
</gene>
<dbReference type="Pfam" id="PF00705">
    <property type="entry name" value="PCNA_N"/>
    <property type="match status" value="1"/>
</dbReference>
<dbReference type="CDD" id="cd00577">
    <property type="entry name" value="PCNA"/>
    <property type="match status" value="1"/>
</dbReference>
<evidence type="ECO:0000313" key="9">
    <source>
        <dbReference type="EMBL" id="OIR10188.1"/>
    </source>
</evidence>
<comment type="subunit">
    <text evidence="4">Homotrimer. The subunits circularize to form a toroid; DNA passes through its center. Replication factor C (RFC) is required to load the toroid on the DNA.</text>
</comment>
<dbReference type="GO" id="GO:0030337">
    <property type="term" value="F:DNA polymerase processivity factor activity"/>
    <property type="evidence" value="ECO:0007669"/>
    <property type="project" value="UniProtKB-UniRule"/>
</dbReference>